<reference evidence="3 4" key="2">
    <citation type="submission" date="2024-07" db="EMBL/GenBank/DDBJ databases">
        <authorList>
            <person name="Akdeniz Z."/>
        </authorList>
    </citation>
    <scope>NUCLEOTIDE SEQUENCE [LARGE SCALE GENOMIC DNA]</scope>
</reference>
<dbReference type="AlphaFoldDB" id="A0AA86QVS7"/>
<evidence type="ECO:0000313" key="4">
    <source>
        <dbReference type="Proteomes" id="UP001642409"/>
    </source>
</evidence>
<evidence type="ECO:0000313" key="3">
    <source>
        <dbReference type="EMBL" id="CAL5984175.1"/>
    </source>
</evidence>
<feature type="coiled-coil region" evidence="1">
    <location>
        <begin position="47"/>
        <end position="81"/>
    </location>
</feature>
<reference evidence="2" key="1">
    <citation type="submission" date="2023-06" db="EMBL/GenBank/DDBJ databases">
        <authorList>
            <person name="Kurt Z."/>
        </authorList>
    </citation>
    <scope>NUCLEOTIDE SEQUENCE</scope>
</reference>
<gene>
    <name evidence="2" type="ORF">HINF_LOCUS48248</name>
    <name evidence="3" type="ORF">HINF_LOCUS7984</name>
</gene>
<evidence type="ECO:0000256" key="1">
    <source>
        <dbReference type="SAM" id="Coils"/>
    </source>
</evidence>
<dbReference type="EMBL" id="CATOUU010000931">
    <property type="protein sequence ID" value="CAI9960603.1"/>
    <property type="molecule type" value="Genomic_DNA"/>
</dbReference>
<organism evidence="2">
    <name type="scientific">Hexamita inflata</name>
    <dbReference type="NCBI Taxonomy" id="28002"/>
    <lineage>
        <taxon>Eukaryota</taxon>
        <taxon>Metamonada</taxon>
        <taxon>Diplomonadida</taxon>
        <taxon>Hexamitidae</taxon>
        <taxon>Hexamitinae</taxon>
        <taxon>Hexamita</taxon>
    </lineage>
</organism>
<sequence length="117" mass="13476">MIPTNQQLDEIASIVDPTIKNCNILFDAMKIQLNNVFANFTIGDQAENAESARNQILQQQVKDLQHQLELANKKLLNEQYKLHQQISINRQSHSLKIITFCVVSQILIKIKNQHNQI</sequence>
<proteinExistence type="predicted"/>
<keyword evidence="1" id="KW-0175">Coiled coil</keyword>
<accession>A0AA86QVS7</accession>
<keyword evidence="4" id="KW-1185">Reference proteome</keyword>
<dbReference type="EMBL" id="CAXDID020000016">
    <property type="protein sequence ID" value="CAL5984175.1"/>
    <property type="molecule type" value="Genomic_DNA"/>
</dbReference>
<protein>
    <submittedName>
        <fullName evidence="3">Hypothetical_protein</fullName>
    </submittedName>
</protein>
<name>A0AA86QVS7_9EUKA</name>
<dbReference type="Proteomes" id="UP001642409">
    <property type="component" value="Unassembled WGS sequence"/>
</dbReference>
<evidence type="ECO:0000313" key="2">
    <source>
        <dbReference type="EMBL" id="CAI9960603.1"/>
    </source>
</evidence>
<comment type="caution">
    <text evidence="2">The sequence shown here is derived from an EMBL/GenBank/DDBJ whole genome shotgun (WGS) entry which is preliminary data.</text>
</comment>